<proteinExistence type="predicted"/>
<name>A0ABT3WMH6_9PROT</name>
<dbReference type="Pfam" id="PF13730">
    <property type="entry name" value="HTH_36"/>
    <property type="match status" value="1"/>
</dbReference>
<evidence type="ECO:0000313" key="2">
    <source>
        <dbReference type="Proteomes" id="UP001165575"/>
    </source>
</evidence>
<organism evidence="1 2">
    <name type="scientific">Bombella pollinis</name>
    <dbReference type="NCBI Taxonomy" id="2967337"/>
    <lineage>
        <taxon>Bacteria</taxon>
        <taxon>Pseudomonadati</taxon>
        <taxon>Pseudomonadota</taxon>
        <taxon>Alphaproteobacteria</taxon>
        <taxon>Acetobacterales</taxon>
        <taxon>Acetobacteraceae</taxon>
        <taxon>Bombella</taxon>
    </lineage>
</organism>
<evidence type="ECO:0000313" key="1">
    <source>
        <dbReference type="EMBL" id="MCX5620108.1"/>
    </source>
</evidence>
<dbReference type="Proteomes" id="UP001165575">
    <property type="component" value="Unassembled WGS sequence"/>
</dbReference>
<reference evidence="1 2" key="1">
    <citation type="submission" date="2022-07" db="EMBL/GenBank/DDBJ databases">
        <title>Bombella genomes.</title>
        <authorList>
            <person name="Harer L."/>
            <person name="Styblova S."/>
            <person name="Ehrmann M."/>
        </authorList>
    </citation>
    <scope>NUCLEOTIDE SEQUENCE [LARGE SCALE GENOMIC DNA]</scope>
    <source>
        <strain evidence="1 2">TMW 2.2556</strain>
    </source>
</reference>
<dbReference type="RefSeq" id="WP_266137826.1">
    <property type="nucleotide sequence ID" value="NZ_JANIDX010000006.1"/>
</dbReference>
<comment type="caution">
    <text evidence="1">The sequence shown here is derived from an EMBL/GenBank/DDBJ whole genome shotgun (WGS) entry which is preliminary data.</text>
</comment>
<keyword evidence="2" id="KW-1185">Reference proteome</keyword>
<accession>A0ABT3WMH6</accession>
<dbReference type="EMBL" id="JANIDX010000006">
    <property type="protein sequence ID" value="MCX5620108.1"/>
    <property type="molecule type" value="Genomic_DNA"/>
</dbReference>
<protein>
    <submittedName>
        <fullName evidence="1">Helix-turn-helix domain-containing protein</fullName>
    </submittedName>
</protein>
<sequence>MMALISPTAWAWSRPVDPLSRLVLLALADEADELGLIWDSPYRVLAKKTGLCRDTISKRIRLLGDDGYLMHAPGGTYRLMIPGEPQ</sequence>
<gene>
    <name evidence="1" type="ORF">NQF89_06700</name>
</gene>